<sequence length="337" mass="37242">MTLALTTASASFFATVIGSFFYGLFFILAILSTALHIQRTMRNHPSASRGALMRSVLQNPMIMAGFTLFLTVTARWILDVIDTAYGRLKSENPRVYFIAPIRPRAVTGVGLFLASLVICDAMIIYRLWIVWNKSTPVVIFPLLTLLGMIAGGIGFTRELTIMSVGESLFENGIAHWIVTDSVFNLLFVIFSPSTSAWLSYRFTGLIAYRIHKINTLASSAGLTRVNGGEDLKTIMAILVESSALLSTWIVFEIITYATKSPLEGFLLVTLGTVSGISFMLINVRVALGWGQINRTTSVVLPTMRIRTETQVDMRVEMPANDDSDNEYEIDAVSKDQI</sequence>
<feature type="transmembrane region" description="Helical" evidence="1">
    <location>
        <begin position="12"/>
        <end position="35"/>
    </location>
</feature>
<feature type="transmembrane region" description="Helical" evidence="1">
    <location>
        <begin position="264"/>
        <end position="287"/>
    </location>
</feature>
<feature type="transmembrane region" description="Helical" evidence="1">
    <location>
        <begin position="56"/>
        <end position="78"/>
    </location>
</feature>
<feature type="transmembrane region" description="Helical" evidence="1">
    <location>
        <begin position="176"/>
        <end position="200"/>
    </location>
</feature>
<proteinExistence type="predicted"/>
<evidence type="ECO:0000313" key="3">
    <source>
        <dbReference type="Proteomes" id="UP001218218"/>
    </source>
</evidence>
<organism evidence="2 3">
    <name type="scientific">Mycena albidolilacea</name>
    <dbReference type="NCBI Taxonomy" id="1033008"/>
    <lineage>
        <taxon>Eukaryota</taxon>
        <taxon>Fungi</taxon>
        <taxon>Dikarya</taxon>
        <taxon>Basidiomycota</taxon>
        <taxon>Agaricomycotina</taxon>
        <taxon>Agaricomycetes</taxon>
        <taxon>Agaricomycetidae</taxon>
        <taxon>Agaricales</taxon>
        <taxon>Marasmiineae</taxon>
        <taxon>Mycenaceae</taxon>
        <taxon>Mycena</taxon>
    </lineage>
</organism>
<dbReference type="Proteomes" id="UP001218218">
    <property type="component" value="Unassembled WGS sequence"/>
</dbReference>
<reference evidence="2" key="1">
    <citation type="submission" date="2023-03" db="EMBL/GenBank/DDBJ databases">
        <title>Massive genome expansion in bonnet fungi (Mycena s.s.) driven by repeated elements and novel gene families across ecological guilds.</title>
        <authorList>
            <consortium name="Lawrence Berkeley National Laboratory"/>
            <person name="Harder C.B."/>
            <person name="Miyauchi S."/>
            <person name="Viragh M."/>
            <person name="Kuo A."/>
            <person name="Thoen E."/>
            <person name="Andreopoulos B."/>
            <person name="Lu D."/>
            <person name="Skrede I."/>
            <person name="Drula E."/>
            <person name="Henrissat B."/>
            <person name="Morin E."/>
            <person name="Kohler A."/>
            <person name="Barry K."/>
            <person name="LaButti K."/>
            <person name="Morin E."/>
            <person name="Salamov A."/>
            <person name="Lipzen A."/>
            <person name="Mereny Z."/>
            <person name="Hegedus B."/>
            <person name="Baldrian P."/>
            <person name="Stursova M."/>
            <person name="Weitz H."/>
            <person name="Taylor A."/>
            <person name="Grigoriev I.V."/>
            <person name="Nagy L.G."/>
            <person name="Martin F."/>
            <person name="Kauserud H."/>
        </authorList>
    </citation>
    <scope>NUCLEOTIDE SEQUENCE</scope>
    <source>
        <strain evidence="2">CBHHK002</strain>
    </source>
</reference>
<comment type="caution">
    <text evidence="2">The sequence shown here is derived from an EMBL/GenBank/DDBJ whole genome shotgun (WGS) entry which is preliminary data.</text>
</comment>
<evidence type="ECO:0000256" key="1">
    <source>
        <dbReference type="SAM" id="Phobius"/>
    </source>
</evidence>
<dbReference type="AlphaFoldDB" id="A0AAD7F703"/>
<dbReference type="EMBL" id="JARIHO010000001">
    <property type="protein sequence ID" value="KAJ7368621.1"/>
    <property type="molecule type" value="Genomic_DNA"/>
</dbReference>
<gene>
    <name evidence="2" type="ORF">DFH08DRAFT_831844</name>
</gene>
<feature type="transmembrane region" description="Helical" evidence="1">
    <location>
        <begin position="234"/>
        <end position="258"/>
    </location>
</feature>
<keyword evidence="1" id="KW-1133">Transmembrane helix</keyword>
<accession>A0AAD7F703</accession>
<keyword evidence="1" id="KW-0472">Membrane</keyword>
<feature type="transmembrane region" description="Helical" evidence="1">
    <location>
        <begin position="137"/>
        <end position="156"/>
    </location>
</feature>
<feature type="transmembrane region" description="Helical" evidence="1">
    <location>
        <begin position="105"/>
        <end position="125"/>
    </location>
</feature>
<name>A0AAD7F703_9AGAR</name>
<keyword evidence="3" id="KW-1185">Reference proteome</keyword>
<protein>
    <submittedName>
        <fullName evidence="2">Uncharacterized protein</fullName>
    </submittedName>
</protein>
<keyword evidence="1" id="KW-0812">Transmembrane</keyword>
<evidence type="ECO:0000313" key="2">
    <source>
        <dbReference type="EMBL" id="KAJ7368621.1"/>
    </source>
</evidence>